<comment type="caution">
    <text evidence="1">The sequence shown here is derived from an EMBL/GenBank/DDBJ whole genome shotgun (WGS) entry which is preliminary data.</text>
</comment>
<gene>
    <name evidence="1" type="ORF">VNO78_08246</name>
</gene>
<protein>
    <submittedName>
        <fullName evidence="1">Uncharacterized protein</fullName>
    </submittedName>
</protein>
<organism evidence="1 2">
    <name type="scientific">Psophocarpus tetragonolobus</name>
    <name type="common">Winged bean</name>
    <name type="synonym">Dolichos tetragonolobus</name>
    <dbReference type="NCBI Taxonomy" id="3891"/>
    <lineage>
        <taxon>Eukaryota</taxon>
        <taxon>Viridiplantae</taxon>
        <taxon>Streptophyta</taxon>
        <taxon>Embryophyta</taxon>
        <taxon>Tracheophyta</taxon>
        <taxon>Spermatophyta</taxon>
        <taxon>Magnoliopsida</taxon>
        <taxon>eudicotyledons</taxon>
        <taxon>Gunneridae</taxon>
        <taxon>Pentapetalae</taxon>
        <taxon>rosids</taxon>
        <taxon>fabids</taxon>
        <taxon>Fabales</taxon>
        <taxon>Fabaceae</taxon>
        <taxon>Papilionoideae</taxon>
        <taxon>50 kb inversion clade</taxon>
        <taxon>NPAAA clade</taxon>
        <taxon>indigoferoid/millettioid clade</taxon>
        <taxon>Phaseoleae</taxon>
        <taxon>Psophocarpus</taxon>
    </lineage>
</organism>
<dbReference type="EMBL" id="JAYMYS010000002">
    <property type="protein sequence ID" value="KAK7406617.1"/>
    <property type="molecule type" value="Genomic_DNA"/>
</dbReference>
<name>A0AAN9T550_PSOTE</name>
<dbReference type="AlphaFoldDB" id="A0AAN9T550"/>
<sequence>MIEWGRELVKKLHAMSFSPRGLSSALQRSAIDFSTCHAVLFYRHSPHTWLAKVLSGWQYGIVVPEIRKL</sequence>
<evidence type="ECO:0000313" key="1">
    <source>
        <dbReference type="EMBL" id="KAK7406617.1"/>
    </source>
</evidence>
<accession>A0AAN9T550</accession>
<evidence type="ECO:0000313" key="2">
    <source>
        <dbReference type="Proteomes" id="UP001386955"/>
    </source>
</evidence>
<dbReference type="Proteomes" id="UP001386955">
    <property type="component" value="Unassembled WGS sequence"/>
</dbReference>
<reference evidence="1 2" key="1">
    <citation type="submission" date="2024-01" db="EMBL/GenBank/DDBJ databases">
        <title>The genomes of 5 underutilized Papilionoideae crops provide insights into root nodulation and disease resistanc.</title>
        <authorList>
            <person name="Jiang F."/>
        </authorList>
    </citation>
    <scope>NUCLEOTIDE SEQUENCE [LARGE SCALE GENOMIC DNA]</scope>
    <source>
        <strain evidence="1">DUOXIRENSHENG_FW03</strain>
        <tissue evidence="1">Leaves</tissue>
    </source>
</reference>
<proteinExistence type="predicted"/>
<keyword evidence="2" id="KW-1185">Reference proteome</keyword>